<proteinExistence type="predicted"/>
<gene>
    <name evidence="1" type="ORF">TRIP_B220032</name>
</gene>
<sequence length="88" mass="9547">MNRSTSDGGCTSVSSTMQETLTIHVDDEALRIRDRRGRGVDLEPLEALMLLDILRAEEARLRAAADAACPLPFRVAVSAKPDEPGPSR</sequence>
<reference evidence="1" key="1">
    <citation type="submission" date="2018-07" db="EMBL/GenBank/DDBJ databases">
        <authorList>
            <consortium name="Genoscope - CEA"/>
            <person name="William W."/>
        </authorList>
    </citation>
    <scope>NUCLEOTIDE SEQUENCE</scope>
    <source>
        <strain evidence="1">IK1</strain>
    </source>
</reference>
<protein>
    <submittedName>
        <fullName evidence="1">Uncharacterized protein</fullName>
    </submittedName>
</protein>
<organism evidence="1">
    <name type="scientific">Uncultured Desulfatiglans sp</name>
    <dbReference type="NCBI Taxonomy" id="1748965"/>
    <lineage>
        <taxon>Bacteria</taxon>
        <taxon>Pseudomonadati</taxon>
        <taxon>Thermodesulfobacteriota</taxon>
        <taxon>Desulfobacteria</taxon>
        <taxon>Desulfatiglandales</taxon>
        <taxon>Desulfatiglandaceae</taxon>
        <taxon>Desulfatiglans</taxon>
        <taxon>environmental samples</taxon>
    </lineage>
</organism>
<dbReference type="EMBL" id="UPXX01000015">
    <property type="protein sequence ID" value="VBB42784.1"/>
    <property type="molecule type" value="Genomic_DNA"/>
</dbReference>
<name>A0A653A445_UNCDX</name>
<accession>A0A653A445</accession>
<evidence type="ECO:0000313" key="1">
    <source>
        <dbReference type="EMBL" id="VBB42784.1"/>
    </source>
</evidence>
<dbReference type="AlphaFoldDB" id="A0A653A445"/>